<dbReference type="Proteomes" id="UP001243757">
    <property type="component" value="Unassembled WGS sequence"/>
</dbReference>
<proteinExistence type="predicted"/>
<dbReference type="Gene3D" id="3.40.50.150">
    <property type="entry name" value="Vaccinia Virus protein VP39"/>
    <property type="match status" value="1"/>
</dbReference>
<name>A0ABT7F1I2_9RHOB</name>
<dbReference type="CDD" id="cd02440">
    <property type="entry name" value="AdoMet_MTases"/>
    <property type="match status" value="1"/>
</dbReference>
<dbReference type="RefSeq" id="WP_284481247.1">
    <property type="nucleotide sequence ID" value="NZ_JASNJD010000007.1"/>
</dbReference>
<dbReference type="GO" id="GO:0008168">
    <property type="term" value="F:methyltransferase activity"/>
    <property type="evidence" value="ECO:0007669"/>
    <property type="project" value="UniProtKB-KW"/>
</dbReference>
<feature type="domain" description="Methyltransferase type 11" evidence="2">
    <location>
        <begin position="68"/>
        <end position="165"/>
    </location>
</feature>
<dbReference type="Pfam" id="PF08241">
    <property type="entry name" value="Methyltransf_11"/>
    <property type="match status" value="1"/>
</dbReference>
<protein>
    <submittedName>
        <fullName evidence="3">Methyltransferase domain-containing protein</fullName>
    </submittedName>
</protein>
<dbReference type="PANTHER" id="PTHR44068:SF11">
    <property type="entry name" value="GERANYL DIPHOSPHATE 2-C-METHYLTRANSFERASE"/>
    <property type="match status" value="1"/>
</dbReference>
<comment type="caution">
    <text evidence="3">The sequence shown here is derived from an EMBL/GenBank/DDBJ whole genome shotgun (WGS) entry which is preliminary data.</text>
</comment>
<dbReference type="EMBL" id="JASNJD010000007">
    <property type="protein sequence ID" value="MDK3018435.1"/>
    <property type="molecule type" value="Genomic_DNA"/>
</dbReference>
<accession>A0ABT7F1I2</accession>
<dbReference type="InterPro" id="IPR013216">
    <property type="entry name" value="Methyltransf_11"/>
</dbReference>
<dbReference type="GO" id="GO:0032259">
    <property type="term" value="P:methylation"/>
    <property type="evidence" value="ECO:0007669"/>
    <property type="project" value="UniProtKB-KW"/>
</dbReference>
<evidence type="ECO:0000259" key="2">
    <source>
        <dbReference type="Pfam" id="PF08241"/>
    </source>
</evidence>
<keyword evidence="1" id="KW-0808">Transferase</keyword>
<sequence>MHTDVEIHYSIKSNLADKIATGLERAGKRLDTLVSSDLASVDEFHIRGRKATLELGQKLNLAAGSRLLDLGSGLGGPARTMAETYGCSVTGIDLTEEFCHAANVMTSWLGLQDKVVCQQGDATDLPFADDSFDAAMTIHVAMNIAAKDRLYAEAHRTLKPGGRFAVYDVIQGDGGEVHFPVPWAREPSISHLATDAEMRTLLPAAGFRVIEVTDSSAESLRWFEDMAARLARSGPPPVSFHAILGDDFSEMARNQVRNLAEDRIRTISYICEG</sequence>
<keyword evidence="3" id="KW-0489">Methyltransferase</keyword>
<evidence type="ECO:0000313" key="4">
    <source>
        <dbReference type="Proteomes" id="UP001243757"/>
    </source>
</evidence>
<dbReference type="InterPro" id="IPR029063">
    <property type="entry name" value="SAM-dependent_MTases_sf"/>
</dbReference>
<gene>
    <name evidence="3" type="ORF">QO033_12170</name>
</gene>
<dbReference type="PANTHER" id="PTHR44068">
    <property type="entry name" value="ZGC:194242"/>
    <property type="match status" value="1"/>
</dbReference>
<dbReference type="InterPro" id="IPR050447">
    <property type="entry name" value="Erg6_SMT_methyltransf"/>
</dbReference>
<organism evidence="3 4">
    <name type="scientific">Pseudodonghicola flavimaris</name>
    <dbReference type="NCBI Taxonomy" id="3050036"/>
    <lineage>
        <taxon>Bacteria</taxon>
        <taxon>Pseudomonadati</taxon>
        <taxon>Pseudomonadota</taxon>
        <taxon>Alphaproteobacteria</taxon>
        <taxon>Rhodobacterales</taxon>
        <taxon>Paracoccaceae</taxon>
        <taxon>Pseudodonghicola</taxon>
    </lineage>
</organism>
<keyword evidence="4" id="KW-1185">Reference proteome</keyword>
<evidence type="ECO:0000313" key="3">
    <source>
        <dbReference type="EMBL" id="MDK3018435.1"/>
    </source>
</evidence>
<evidence type="ECO:0000256" key="1">
    <source>
        <dbReference type="ARBA" id="ARBA00022679"/>
    </source>
</evidence>
<dbReference type="SUPFAM" id="SSF53335">
    <property type="entry name" value="S-adenosyl-L-methionine-dependent methyltransferases"/>
    <property type="match status" value="1"/>
</dbReference>
<reference evidence="3 4" key="1">
    <citation type="submission" date="2023-05" db="EMBL/GenBank/DDBJ databases">
        <title>Pseudodonghicola sp. nov.</title>
        <authorList>
            <person name="Huang J."/>
        </authorList>
    </citation>
    <scope>NUCLEOTIDE SEQUENCE [LARGE SCALE GENOMIC DNA]</scope>
    <source>
        <strain evidence="3 4">IC7</strain>
    </source>
</reference>